<comment type="similarity">
    <text evidence="2">Belongs to the TamA family.</text>
</comment>
<evidence type="ECO:0000256" key="10">
    <source>
        <dbReference type="ARBA" id="ARBA00093548"/>
    </source>
</evidence>
<dbReference type="Gene3D" id="3.10.20.310">
    <property type="entry name" value="membrane protein fhac"/>
    <property type="match status" value="3"/>
</dbReference>
<dbReference type="GO" id="GO:0009306">
    <property type="term" value="P:protein secretion"/>
    <property type="evidence" value="ECO:0007669"/>
    <property type="project" value="TreeGrafter"/>
</dbReference>
<evidence type="ECO:0000313" key="13">
    <source>
        <dbReference type="EMBL" id="SCZ49069.1"/>
    </source>
</evidence>
<evidence type="ECO:0000256" key="1">
    <source>
        <dbReference type="ARBA" id="ARBA00004442"/>
    </source>
</evidence>
<dbReference type="GO" id="GO:0009279">
    <property type="term" value="C:cell outer membrane"/>
    <property type="evidence" value="ECO:0007669"/>
    <property type="project" value="UniProtKB-SubCell"/>
</dbReference>
<accession>A0A1G5PJ39</accession>
<keyword evidence="14" id="KW-1185">Reference proteome</keyword>
<name>A0A1G5PJ39_9GAMM</name>
<keyword evidence="6" id="KW-0732">Signal</keyword>
<evidence type="ECO:0000256" key="2">
    <source>
        <dbReference type="ARBA" id="ARBA00010248"/>
    </source>
</evidence>
<keyword evidence="5" id="KW-0812">Transmembrane</keyword>
<comment type="subunit">
    <text evidence="10">Interacts with TamB to form the translocation and assembly module (TAM).</text>
</comment>
<feature type="domain" description="Bacterial surface antigen (D15)" evidence="11">
    <location>
        <begin position="311"/>
        <end position="586"/>
    </location>
</feature>
<reference evidence="13 14" key="1">
    <citation type="submission" date="2016-10" db="EMBL/GenBank/DDBJ databases">
        <authorList>
            <person name="de Groot N.N."/>
        </authorList>
    </citation>
    <scope>NUCLEOTIDE SEQUENCE [LARGE SCALE GENOMIC DNA]</scope>
    <source>
        <strain evidence="13 14">HLD2</strain>
    </source>
</reference>
<dbReference type="STRING" id="415747.SAMN03097708_00026"/>
<dbReference type="Pfam" id="PF17243">
    <property type="entry name" value="POTRA_TamA_1"/>
    <property type="match status" value="1"/>
</dbReference>
<evidence type="ECO:0000256" key="8">
    <source>
        <dbReference type="ARBA" id="ARBA00023237"/>
    </source>
</evidence>
<keyword evidence="7" id="KW-0472">Membrane</keyword>
<evidence type="ECO:0000256" key="6">
    <source>
        <dbReference type="ARBA" id="ARBA00022729"/>
    </source>
</evidence>
<evidence type="ECO:0000256" key="4">
    <source>
        <dbReference type="ARBA" id="ARBA00022452"/>
    </source>
</evidence>
<evidence type="ECO:0000256" key="9">
    <source>
        <dbReference type="ARBA" id="ARBA00033063"/>
    </source>
</evidence>
<evidence type="ECO:0000256" key="7">
    <source>
        <dbReference type="ARBA" id="ARBA00023136"/>
    </source>
</evidence>
<dbReference type="Gene3D" id="2.40.160.50">
    <property type="entry name" value="membrane protein fhac: a member of the omp85/tpsb transporter family"/>
    <property type="match status" value="1"/>
</dbReference>
<evidence type="ECO:0000259" key="11">
    <source>
        <dbReference type="Pfam" id="PF01103"/>
    </source>
</evidence>
<dbReference type="OrthoDB" id="9769707at2"/>
<comment type="subcellular location">
    <subcellularLocation>
        <location evidence="1">Cell outer membrane</location>
    </subcellularLocation>
</comment>
<keyword evidence="8" id="KW-0998">Cell outer membrane</keyword>
<dbReference type="PANTHER" id="PTHR12815:SF47">
    <property type="entry name" value="TRANSLOCATION AND ASSEMBLY MODULE SUBUNIT TAMA"/>
    <property type="match status" value="1"/>
</dbReference>
<dbReference type="PANTHER" id="PTHR12815">
    <property type="entry name" value="SORTING AND ASSEMBLY MACHINERY SAMM50 PROTEIN FAMILY MEMBER"/>
    <property type="match status" value="1"/>
</dbReference>
<dbReference type="InterPro" id="IPR000184">
    <property type="entry name" value="Bac_surfAg_D15"/>
</dbReference>
<evidence type="ECO:0000256" key="3">
    <source>
        <dbReference type="ARBA" id="ARBA00015419"/>
    </source>
</evidence>
<evidence type="ECO:0000259" key="12">
    <source>
        <dbReference type="Pfam" id="PF17243"/>
    </source>
</evidence>
<sequence length="590" mass="65998">MVRLHPQKLICMQTVGLLLLFVLFAVPGPLPAADAPRLEVEITGIEDPLKSTIRNALSLVREQGHPLLTQYRIQALHQGTPDEIRNTLEPFGYYQAEIEPLLEQRNGTWYARYHVNPGPPVTIGSLDLEIRGPGGSNEVFQNWRQTFPLQPGDRLRHAGYERAKDDLLAIARRYGYFDARLSESRVRVELPQNRADITLHMDTGPRYRFGTVHFSETPLRESLLQRFLHFESGEPFHSGALLELQRALSDSDYFERVDVIPLIEEAEEQRVPIEVRLEIQKRTRYAFGIGYGTDTGPRTTIGIDRRWQNSRGHKAGTRIVASEIRTELNFNYRVPLTPPTTDYLDFTADYTEETTDTSSRETALIGGALTQMRRGWQETLSLNYQEETFDVGIGDERANMLVPGIGWQRVVVDDRLVPQHGWRLAAGLKGASESVLSSTDLAQATFRGSYITTILGGRLITRLEAGASETSNFDRLPVSLRFFAGGDSSVRGYGYQTLGPENSAGDVIGGKHLLIGSVEYDYFWSENWGAAVFIDQGNAFNSTGDFDLSQGAGLGVRYKLPFGLIRVDVASAVSESGNPWRLHINIGPEL</sequence>
<dbReference type="InterPro" id="IPR035243">
    <property type="entry name" value="TamA_POTRA_Dom_1"/>
</dbReference>
<proteinExistence type="inferred from homology"/>
<feature type="domain" description="TamA POTRA" evidence="12">
    <location>
        <begin position="39"/>
        <end position="117"/>
    </location>
</feature>
<dbReference type="EMBL" id="FMWD01000001">
    <property type="protein sequence ID" value="SCZ49069.1"/>
    <property type="molecule type" value="Genomic_DNA"/>
</dbReference>
<evidence type="ECO:0000256" key="5">
    <source>
        <dbReference type="ARBA" id="ARBA00022692"/>
    </source>
</evidence>
<organism evidence="13 14">
    <name type="scientific">Thiohalomonas denitrificans</name>
    <dbReference type="NCBI Taxonomy" id="415747"/>
    <lineage>
        <taxon>Bacteria</taxon>
        <taxon>Pseudomonadati</taxon>
        <taxon>Pseudomonadota</taxon>
        <taxon>Gammaproteobacteria</taxon>
        <taxon>Thiohalomonadales</taxon>
        <taxon>Thiohalomonadaceae</taxon>
        <taxon>Thiohalomonas</taxon>
    </lineage>
</organism>
<evidence type="ECO:0000313" key="14">
    <source>
        <dbReference type="Proteomes" id="UP000199648"/>
    </source>
</evidence>
<dbReference type="InterPro" id="IPR039910">
    <property type="entry name" value="D15-like"/>
</dbReference>
<keyword evidence="4" id="KW-1134">Transmembrane beta strand</keyword>
<protein>
    <recommendedName>
        <fullName evidence="3">Translocation and assembly module subunit TamA</fullName>
    </recommendedName>
    <alternativeName>
        <fullName evidence="9">Autotransporter assembly factor TamA</fullName>
    </alternativeName>
</protein>
<dbReference type="AlphaFoldDB" id="A0A1G5PJ39"/>
<gene>
    <name evidence="13" type="ORF">SAMN03097708_00026</name>
</gene>
<dbReference type="Pfam" id="PF01103">
    <property type="entry name" value="Omp85"/>
    <property type="match status" value="1"/>
</dbReference>
<dbReference type="GO" id="GO:0097347">
    <property type="term" value="C:TAM protein secretion complex"/>
    <property type="evidence" value="ECO:0007669"/>
    <property type="project" value="TreeGrafter"/>
</dbReference>
<dbReference type="Proteomes" id="UP000199648">
    <property type="component" value="Unassembled WGS sequence"/>
</dbReference>